<protein>
    <submittedName>
        <fullName evidence="3">Uncharacterized protein</fullName>
    </submittedName>
</protein>
<organism evidence="3 4">
    <name type="scientific">Hirsutella rhossiliensis</name>
    <dbReference type="NCBI Taxonomy" id="111463"/>
    <lineage>
        <taxon>Eukaryota</taxon>
        <taxon>Fungi</taxon>
        <taxon>Dikarya</taxon>
        <taxon>Ascomycota</taxon>
        <taxon>Pezizomycotina</taxon>
        <taxon>Sordariomycetes</taxon>
        <taxon>Hypocreomycetidae</taxon>
        <taxon>Hypocreales</taxon>
        <taxon>Ophiocordycipitaceae</taxon>
        <taxon>Hirsutella</taxon>
    </lineage>
</organism>
<dbReference type="Proteomes" id="UP000824596">
    <property type="component" value="Unassembled WGS sequence"/>
</dbReference>
<accession>A0A9P8N413</accession>
<feature type="chain" id="PRO_5040473509" evidence="2">
    <location>
        <begin position="20"/>
        <end position="78"/>
    </location>
</feature>
<evidence type="ECO:0000256" key="2">
    <source>
        <dbReference type="SAM" id="SignalP"/>
    </source>
</evidence>
<keyword evidence="4" id="KW-1185">Reference proteome</keyword>
<feature type="signal peptide" evidence="2">
    <location>
        <begin position="1"/>
        <end position="19"/>
    </location>
</feature>
<sequence>MLTSMLELALALVVSTASAAPLLCQSTTKSPAKPSRLPPSLLTRRDGSDDVEAFSNTRVKPVDADLWDSQKLQDTLAQ</sequence>
<comment type="caution">
    <text evidence="3">The sequence shown here is derived from an EMBL/GenBank/DDBJ whole genome shotgun (WGS) entry which is preliminary data.</text>
</comment>
<reference evidence="3" key="1">
    <citation type="submission" date="2021-09" db="EMBL/GenBank/DDBJ databases">
        <title>A high-quality genome of the endoparasitic fungus Hirsutella rhossiliensis with a comparison of Hirsutella genomes reveals transposable elements contributing to genome size variation.</title>
        <authorList>
            <person name="Lin R."/>
            <person name="Jiao Y."/>
            <person name="Sun X."/>
            <person name="Ling J."/>
            <person name="Xie B."/>
            <person name="Cheng X."/>
        </authorList>
    </citation>
    <scope>NUCLEOTIDE SEQUENCE</scope>
    <source>
        <strain evidence="3">HR02</strain>
    </source>
</reference>
<proteinExistence type="predicted"/>
<feature type="region of interest" description="Disordered" evidence="1">
    <location>
        <begin position="26"/>
        <end position="55"/>
    </location>
</feature>
<gene>
    <name evidence="3" type="ORF">HRG_01854</name>
</gene>
<evidence type="ECO:0000256" key="1">
    <source>
        <dbReference type="SAM" id="MobiDB-lite"/>
    </source>
</evidence>
<dbReference type="GeneID" id="68350983"/>
<dbReference type="EMBL" id="JAIZPD010000002">
    <property type="protein sequence ID" value="KAH0966445.1"/>
    <property type="molecule type" value="Genomic_DNA"/>
</dbReference>
<dbReference type="AlphaFoldDB" id="A0A9P8N413"/>
<dbReference type="RefSeq" id="XP_044723958.1">
    <property type="nucleotide sequence ID" value="XM_044860325.1"/>
</dbReference>
<keyword evidence="2" id="KW-0732">Signal</keyword>
<evidence type="ECO:0000313" key="4">
    <source>
        <dbReference type="Proteomes" id="UP000824596"/>
    </source>
</evidence>
<evidence type="ECO:0000313" key="3">
    <source>
        <dbReference type="EMBL" id="KAH0966445.1"/>
    </source>
</evidence>
<name>A0A9P8N413_9HYPO</name>